<dbReference type="Pfam" id="PF01613">
    <property type="entry name" value="Flavin_Reduct"/>
    <property type="match status" value="1"/>
</dbReference>
<evidence type="ECO:0000256" key="2">
    <source>
        <dbReference type="ARBA" id="ARBA00023002"/>
    </source>
</evidence>
<evidence type="ECO:0000313" key="4">
    <source>
        <dbReference type="EMBL" id="WTU44284.1"/>
    </source>
</evidence>
<evidence type="ECO:0000256" key="1">
    <source>
        <dbReference type="ARBA" id="ARBA00008898"/>
    </source>
</evidence>
<sequence>MSWAPPVGAFVEPQLFRHILGHVPSPVTVVTAATAAGPAGLVVGSFVSVSLEPPLVGIFIDEKSVSWPPMSEAGSFTVNILAHDQQELCARFAKSGGPGDTAGKFAGLTWWESPHGNPVLPGTTAWLDCLVRQVQRLGDHFFAVAEVVGLGVDAARPPLVFHRGALHTVAPSSEASAEHG</sequence>
<dbReference type="Gene3D" id="2.30.110.10">
    <property type="entry name" value="Electron Transport, Fmn-binding Protein, Chain A"/>
    <property type="match status" value="1"/>
</dbReference>
<dbReference type="PANTHER" id="PTHR30466:SF11">
    <property type="entry name" value="FLAVIN-DEPENDENT MONOOXYGENASE, REDUCTASE SUBUNIT HSAB"/>
    <property type="match status" value="1"/>
</dbReference>
<accession>A0AAU2HAI7</accession>
<feature type="domain" description="Flavin reductase like" evidence="3">
    <location>
        <begin position="20"/>
        <end position="168"/>
    </location>
</feature>
<dbReference type="GO" id="GO:0042602">
    <property type="term" value="F:riboflavin reductase (NADPH) activity"/>
    <property type="evidence" value="ECO:0007669"/>
    <property type="project" value="TreeGrafter"/>
</dbReference>
<comment type="similarity">
    <text evidence="1">Belongs to the non-flavoprotein flavin reductase family.</text>
</comment>
<dbReference type="InterPro" id="IPR002563">
    <property type="entry name" value="Flavin_Rdtase-like_dom"/>
</dbReference>
<evidence type="ECO:0000259" key="3">
    <source>
        <dbReference type="SMART" id="SM00903"/>
    </source>
</evidence>
<dbReference type="SMART" id="SM00903">
    <property type="entry name" value="Flavin_Reduct"/>
    <property type="match status" value="1"/>
</dbReference>
<reference evidence="4" key="1">
    <citation type="submission" date="2022-10" db="EMBL/GenBank/DDBJ databases">
        <title>The complete genomes of actinobacterial strains from the NBC collection.</title>
        <authorList>
            <person name="Joergensen T.S."/>
            <person name="Alvarez Arevalo M."/>
            <person name="Sterndorff E.B."/>
            <person name="Faurdal D."/>
            <person name="Vuksanovic O."/>
            <person name="Mourched A.-S."/>
            <person name="Charusanti P."/>
            <person name="Shaw S."/>
            <person name="Blin K."/>
            <person name="Weber T."/>
        </authorList>
    </citation>
    <scope>NUCLEOTIDE SEQUENCE</scope>
    <source>
        <strain evidence="4">NBC_00060</strain>
    </source>
</reference>
<dbReference type="InterPro" id="IPR050268">
    <property type="entry name" value="NADH-dep_flavin_reductase"/>
</dbReference>
<dbReference type="SUPFAM" id="SSF50475">
    <property type="entry name" value="FMN-binding split barrel"/>
    <property type="match status" value="1"/>
</dbReference>
<organism evidence="4">
    <name type="scientific">Streptomyces sp. NBC_00060</name>
    <dbReference type="NCBI Taxonomy" id="2975636"/>
    <lineage>
        <taxon>Bacteria</taxon>
        <taxon>Bacillati</taxon>
        <taxon>Actinomycetota</taxon>
        <taxon>Actinomycetes</taxon>
        <taxon>Kitasatosporales</taxon>
        <taxon>Streptomycetaceae</taxon>
        <taxon>Streptomyces</taxon>
    </lineage>
</organism>
<dbReference type="InterPro" id="IPR012349">
    <property type="entry name" value="Split_barrel_FMN-bd"/>
</dbReference>
<protein>
    <submittedName>
        <fullName evidence="4">Flavin reductase family protein</fullName>
    </submittedName>
</protein>
<dbReference type="AlphaFoldDB" id="A0AAU2HAI7"/>
<gene>
    <name evidence="4" type="ORF">OHV25_34240</name>
</gene>
<dbReference type="GO" id="GO:0010181">
    <property type="term" value="F:FMN binding"/>
    <property type="evidence" value="ECO:0007669"/>
    <property type="project" value="InterPro"/>
</dbReference>
<dbReference type="EMBL" id="CP108253">
    <property type="protein sequence ID" value="WTU44284.1"/>
    <property type="molecule type" value="Genomic_DNA"/>
</dbReference>
<name>A0AAU2HAI7_9ACTN</name>
<proteinExistence type="inferred from homology"/>
<keyword evidence="2" id="KW-0560">Oxidoreductase</keyword>
<dbReference type="PANTHER" id="PTHR30466">
    <property type="entry name" value="FLAVIN REDUCTASE"/>
    <property type="match status" value="1"/>
</dbReference>